<accession>A0A6J5R4P2</accession>
<dbReference type="EMBL" id="LR796504">
    <property type="protein sequence ID" value="CAB4148663.1"/>
    <property type="molecule type" value="Genomic_DNA"/>
</dbReference>
<protein>
    <submittedName>
        <fullName evidence="3">Uncharacterized protein</fullName>
    </submittedName>
</protein>
<sequence length="170" mass="17977">MACDITAGRLKQCKQSLGGLGTLYLFNFVENPFTVAAGVATAINPLLTVVYKYEIEGDGNKVDENLVPDRNSGTSVNTQTMTIVLKKIDAATSLQMNLLAYGFPMAVIKDRNGVYHALGIDDGIDFSVAQSTGGAKTEMNGYTLTGVATTGALSPKLDSDTITDFLALVD</sequence>
<dbReference type="EMBL" id="LR797121">
    <property type="protein sequence ID" value="CAB4188561.1"/>
    <property type="molecule type" value="Genomic_DNA"/>
</dbReference>
<evidence type="ECO:0000313" key="3">
    <source>
        <dbReference type="EMBL" id="CAB4188561.1"/>
    </source>
</evidence>
<evidence type="ECO:0000313" key="1">
    <source>
        <dbReference type="EMBL" id="CAB4148663.1"/>
    </source>
</evidence>
<organism evidence="3">
    <name type="scientific">uncultured Caudovirales phage</name>
    <dbReference type="NCBI Taxonomy" id="2100421"/>
    <lineage>
        <taxon>Viruses</taxon>
        <taxon>Duplodnaviria</taxon>
        <taxon>Heunggongvirae</taxon>
        <taxon>Uroviricota</taxon>
        <taxon>Caudoviricetes</taxon>
        <taxon>Peduoviridae</taxon>
        <taxon>Maltschvirus</taxon>
        <taxon>Maltschvirus maltsch</taxon>
    </lineage>
</organism>
<evidence type="ECO:0000313" key="2">
    <source>
        <dbReference type="EMBL" id="CAB4178990.1"/>
    </source>
</evidence>
<dbReference type="EMBL" id="LR797498">
    <property type="protein sequence ID" value="CAB4220374.1"/>
    <property type="molecule type" value="Genomic_DNA"/>
</dbReference>
<evidence type="ECO:0000313" key="4">
    <source>
        <dbReference type="EMBL" id="CAB4220374.1"/>
    </source>
</evidence>
<name>A0A6J5R4P2_9CAUD</name>
<reference evidence="3" key="1">
    <citation type="submission" date="2020-05" db="EMBL/GenBank/DDBJ databases">
        <authorList>
            <person name="Chiriac C."/>
            <person name="Salcher M."/>
            <person name="Ghai R."/>
            <person name="Kavagutti S V."/>
        </authorList>
    </citation>
    <scope>NUCLEOTIDE SEQUENCE</scope>
</reference>
<proteinExistence type="predicted"/>
<gene>
    <name evidence="2" type="ORF">UFOVP1027_26</name>
    <name evidence="3" type="ORF">UFOVP1182_44</name>
    <name evidence="4" type="ORF">UFOVP1632_8</name>
    <name evidence="1" type="ORF">UFOVP530_26</name>
</gene>
<dbReference type="EMBL" id="LR796974">
    <property type="protein sequence ID" value="CAB4178990.1"/>
    <property type="molecule type" value="Genomic_DNA"/>
</dbReference>